<dbReference type="InterPro" id="IPR000515">
    <property type="entry name" value="MetI-like"/>
</dbReference>
<accession>C5C312</accession>
<dbReference type="Pfam" id="PF00528">
    <property type="entry name" value="BPD_transp_1"/>
    <property type="match status" value="1"/>
</dbReference>
<feature type="transmembrane region" description="Helical" evidence="7">
    <location>
        <begin position="150"/>
        <end position="176"/>
    </location>
</feature>
<dbReference type="STRING" id="471853.Bcav_3614"/>
<feature type="transmembrane region" description="Helical" evidence="7">
    <location>
        <begin position="254"/>
        <end position="277"/>
    </location>
</feature>
<keyword evidence="6 7" id="KW-0472">Membrane</keyword>
<feature type="transmembrane region" description="Helical" evidence="7">
    <location>
        <begin position="226"/>
        <end position="247"/>
    </location>
</feature>
<dbReference type="InterPro" id="IPR035906">
    <property type="entry name" value="MetI-like_sf"/>
</dbReference>
<comment type="similarity">
    <text evidence="7">Belongs to the binding-protein-dependent transport system permease family.</text>
</comment>
<feature type="transmembrane region" description="Helical" evidence="7">
    <location>
        <begin position="103"/>
        <end position="123"/>
    </location>
</feature>
<evidence type="ECO:0000256" key="3">
    <source>
        <dbReference type="ARBA" id="ARBA00022475"/>
    </source>
</evidence>
<dbReference type="OrthoDB" id="5174895at2"/>
<keyword evidence="3" id="KW-1003">Cell membrane</keyword>
<evidence type="ECO:0000313" key="9">
    <source>
        <dbReference type="EMBL" id="ACQ81856.1"/>
    </source>
</evidence>
<dbReference type="Gene3D" id="1.10.3720.10">
    <property type="entry name" value="MetI-like"/>
    <property type="match status" value="1"/>
</dbReference>
<dbReference type="CDD" id="cd06261">
    <property type="entry name" value="TM_PBP2"/>
    <property type="match status" value="1"/>
</dbReference>
<comment type="subcellular location">
    <subcellularLocation>
        <location evidence="1 7">Cell membrane</location>
        <topology evidence="1 7">Multi-pass membrane protein</topology>
    </subcellularLocation>
</comment>
<dbReference type="PANTHER" id="PTHR30193:SF37">
    <property type="entry name" value="INNER MEMBRANE ABC TRANSPORTER PERMEASE PROTEIN YCJO"/>
    <property type="match status" value="1"/>
</dbReference>
<dbReference type="KEGG" id="bcv:Bcav_3614"/>
<dbReference type="SUPFAM" id="SSF161098">
    <property type="entry name" value="MetI-like"/>
    <property type="match status" value="1"/>
</dbReference>
<dbReference type="Proteomes" id="UP000007962">
    <property type="component" value="Chromosome"/>
</dbReference>
<evidence type="ECO:0000256" key="2">
    <source>
        <dbReference type="ARBA" id="ARBA00022448"/>
    </source>
</evidence>
<name>C5C312_BEUC1</name>
<evidence type="ECO:0000256" key="5">
    <source>
        <dbReference type="ARBA" id="ARBA00022989"/>
    </source>
</evidence>
<feature type="transmembrane region" description="Helical" evidence="7">
    <location>
        <begin position="69"/>
        <end position="91"/>
    </location>
</feature>
<proteinExistence type="inferred from homology"/>
<organism evidence="9 10">
    <name type="scientific">Beutenbergia cavernae (strain ATCC BAA-8 / DSM 12333 / CCUG 43141 / JCM 11478 / NBRC 16432 / NCIMB 13614 / HKI 0122)</name>
    <dbReference type="NCBI Taxonomy" id="471853"/>
    <lineage>
        <taxon>Bacteria</taxon>
        <taxon>Bacillati</taxon>
        <taxon>Actinomycetota</taxon>
        <taxon>Actinomycetes</taxon>
        <taxon>Micrococcales</taxon>
        <taxon>Beutenbergiaceae</taxon>
        <taxon>Beutenbergia</taxon>
    </lineage>
</organism>
<keyword evidence="4 7" id="KW-0812">Transmembrane</keyword>
<feature type="transmembrane region" description="Helical" evidence="7">
    <location>
        <begin position="197"/>
        <end position="220"/>
    </location>
</feature>
<dbReference type="InterPro" id="IPR051393">
    <property type="entry name" value="ABC_transporter_permease"/>
</dbReference>
<dbReference type="eggNOG" id="COG1175">
    <property type="taxonomic scope" value="Bacteria"/>
</dbReference>
<dbReference type="PROSITE" id="PS50928">
    <property type="entry name" value="ABC_TM1"/>
    <property type="match status" value="1"/>
</dbReference>
<keyword evidence="2 7" id="KW-0813">Transport</keyword>
<feature type="transmembrane region" description="Helical" evidence="7">
    <location>
        <begin position="12"/>
        <end position="34"/>
    </location>
</feature>
<evidence type="ECO:0000256" key="7">
    <source>
        <dbReference type="RuleBase" id="RU363032"/>
    </source>
</evidence>
<dbReference type="HOGENOM" id="CLU_016047_0_2_11"/>
<reference evidence="9 10" key="1">
    <citation type="journal article" date="2009" name="Stand. Genomic Sci.">
        <title>Complete genome sequence of Beutenbergia cavernae type strain (HKI 0122).</title>
        <authorList>
            <person name="Land M."/>
            <person name="Pukall R."/>
            <person name="Abt B."/>
            <person name="Goker M."/>
            <person name="Rohde M."/>
            <person name="Glavina Del Rio T."/>
            <person name="Tice H."/>
            <person name="Copeland A."/>
            <person name="Cheng J.F."/>
            <person name="Lucas S."/>
            <person name="Chen F."/>
            <person name="Nolan M."/>
            <person name="Bruce D."/>
            <person name="Goodwin L."/>
            <person name="Pitluck S."/>
            <person name="Ivanova N."/>
            <person name="Mavromatis K."/>
            <person name="Ovchinnikova G."/>
            <person name="Pati A."/>
            <person name="Chen A."/>
            <person name="Palaniappan K."/>
            <person name="Hauser L."/>
            <person name="Chang Y.J."/>
            <person name="Jefferies C.C."/>
            <person name="Saunders E."/>
            <person name="Brettin T."/>
            <person name="Detter J.C."/>
            <person name="Han C."/>
            <person name="Chain P."/>
            <person name="Bristow J."/>
            <person name="Eisen J.A."/>
            <person name="Markowitz V."/>
            <person name="Hugenholtz P."/>
            <person name="Kyrpides N.C."/>
            <person name="Klenk H.P."/>
            <person name="Lapidus A."/>
        </authorList>
    </citation>
    <scope>NUCLEOTIDE SEQUENCE [LARGE SCALE GENOMIC DNA]</scope>
    <source>
        <strain evidence="10">ATCC BAA-8 / DSM 12333 / NBRC 16432</strain>
    </source>
</reference>
<dbReference type="AlphaFoldDB" id="C5C312"/>
<feature type="domain" description="ABC transmembrane type-1" evidence="8">
    <location>
        <begin position="65"/>
        <end position="276"/>
    </location>
</feature>
<evidence type="ECO:0000256" key="4">
    <source>
        <dbReference type="ARBA" id="ARBA00022692"/>
    </source>
</evidence>
<dbReference type="EMBL" id="CP001618">
    <property type="protein sequence ID" value="ACQ81856.1"/>
    <property type="molecule type" value="Genomic_DNA"/>
</dbReference>
<evidence type="ECO:0000259" key="8">
    <source>
        <dbReference type="PROSITE" id="PS50928"/>
    </source>
</evidence>
<dbReference type="GO" id="GO:0005886">
    <property type="term" value="C:plasma membrane"/>
    <property type="evidence" value="ECO:0007669"/>
    <property type="project" value="UniProtKB-SubCell"/>
</dbReference>
<dbReference type="GO" id="GO:0055085">
    <property type="term" value="P:transmembrane transport"/>
    <property type="evidence" value="ECO:0007669"/>
    <property type="project" value="InterPro"/>
</dbReference>
<evidence type="ECO:0000313" key="10">
    <source>
        <dbReference type="Proteomes" id="UP000007962"/>
    </source>
</evidence>
<protein>
    <submittedName>
        <fullName evidence="9">Binding-protein-dependent transport systems inner membrane component</fullName>
    </submittedName>
</protein>
<dbReference type="RefSeq" id="WP_015884093.1">
    <property type="nucleotide sequence ID" value="NC_012669.1"/>
</dbReference>
<evidence type="ECO:0000256" key="1">
    <source>
        <dbReference type="ARBA" id="ARBA00004651"/>
    </source>
</evidence>
<sequence length="287" mass="31067">MVRIRHQYSYWFAAPGIALYLFFFVVPSLTSFFFSLTRWSLTEWTFIGLDNFRAFLDEPFLSKAIANTFVYALATMVPKVLIGLPLAAFLVSGFRAAGFVRSVIFFPTLVSTVGIGITFRVLMNPTYGLIDQALGAVGIRGPEWLSDPDLALLSVAAVDVWSGIGIATLIFVSGVVSIPQQYFEAATVDGAGALRRFFAITVPLTRPATATVVILALIGGLRAFDLIWVMTGGGPGFASDVLGSVIFKQYTAGFYGLSTAGNVIMFVIVAAIAYPVSRLLTRREVDL</sequence>
<keyword evidence="5 7" id="KW-1133">Transmembrane helix</keyword>
<keyword evidence="10" id="KW-1185">Reference proteome</keyword>
<evidence type="ECO:0000256" key="6">
    <source>
        <dbReference type="ARBA" id="ARBA00023136"/>
    </source>
</evidence>
<dbReference type="PANTHER" id="PTHR30193">
    <property type="entry name" value="ABC TRANSPORTER PERMEASE PROTEIN"/>
    <property type="match status" value="1"/>
</dbReference>
<gene>
    <name evidence="9" type="ordered locus">Bcav_3614</name>
</gene>